<sequence length="224" mass="25972">MMPAAPLPFIALPLLLLPIHQPTHSSALNSVSGSLRHHALHAAGSGEMGTPKHSKGSKPFKDLTNTSIPNSQERKRQRDRKRYAEMPVQRQEELLKRRREARWQKKDAIINDQEGEIANNNENVDPQEDHDWLQGKNNTPLQERQGLRSEQIESRRAKDRARYANMTPEQRQAIRDRQNARIRKPNQKQAKDYDRVRRALRHNTLHKNSIAMINPLYNPMEDSP</sequence>
<protein>
    <submittedName>
        <fullName evidence="3">Uncharacterized protein</fullName>
    </submittedName>
</protein>
<organism evidence="3 4">
    <name type="scientific">Paspalum vaginatum</name>
    <name type="common">seashore paspalum</name>
    <dbReference type="NCBI Taxonomy" id="158149"/>
    <lineage>
        <taxon>Eukaryota</taxon>
        <taxon>Viridiplantae</taxon>
        <taxon>Streptophyta</taxon>
        <taxon>Embryophyta</taxon>
        <taxon>Tracheophyta</taxon>
        <taxon>Spermatophyta</taxon>
        <taxon>Magnoliopsida</taxon>
        <taxon>Liliopsida</taxon>
        <taxon>Poales</taxon>
        <taxon>Poaceae</taxon>
        <taxon>PACMAD clade</taxon>
        <taxon>Panicoideae</taxon>
        <taxon>Andropogonodae</taxon>
        <taxon>Paspaleae</taxon>
        <taxon>Paspalinae</taxon>
        <taxon>Paspalum</taxon>
    </lineage>
</organism>
<gene>
    <name evidence="3" type="ORF">BS78_K135700</name>
</gene>
<feature type="region of interest" description="Disordered" evidence="1">
    <location>
        <begin position="43"/>
        <end position="90"/>
    </location>
</feature>
<dbReference type="AlphaFoldDB" id="A0A9W7XFB8"/>
<feature type="compositionally biased region" description="Basic and acidic residues" evidence="1">
    <location>
        <begin position="145"/>
        <end position="162"/>
    </location>
</feature>
<feature type="chain" id="PRO_5040835720" evidence="2">
    <location>
        <begin position="26"/>
        <end position="224"/>
    </location>
</feature>
<proteinExistence type="predicted"/>
<keyword evidence="2" id="KW-0732">Signal</keyword>
<dbReference type="Proteomes" id="UP001164776">
    <property type="component" value="Unassembled WGS sequence"/>
</dbReference>
<evidence type="ECO:0000313" key="4">
    <source>
        <dbReference type="Proteomes" id="UP001164776"/>
    </source>
</evidence>
<evidence type="ECO:0000256" key="1">
    <source>
        <dbReference type="SAM" id="MobiDB-lite"/>
    </source>
</evidence>
<accession>A0A9W7XFB8</accession>
<evidence type="ECO:0000313" key="3">
    <source>
        <dbReference type="EMBL" id="KAJ1257264.1"/>
    </source>
</evidence>
<reference evidence="3 4" key="1">
    <citation type="submission" date="2022-10" db="EMBL/GenBank/DDBJ databases">
        <title>WGS assembly of Paspalum vaginatum 540-79.</title>
        <authorList>
            <person name="Sun G."/>
            <person name="Wase N."/>
            <person name="Shu S."/>
            <person name="Jenkins J."/>
            <person name="Zhou B."/>
            <person name="Torres-Rodriguez J."/>
            <person name="Chen C."/>
            <person name="Sandor L."/>
            <person name="Plott C."/>
            <person name="Yoshinga Y."/>
            <person name="Daum C."/>
            <person name="Qi P."/>
            <person name="Barry K."/>
            <person name="Lipzen A."/>
            <person name="Berry L."/>
            <person name="Pedersen C."/>
            <person name="Gottilla T."/>
            <person name="Foltz A."/>
            <person name="Yu H."/>
            <person name="O'Malley R."/>
            <person name="Zhang C."/>
            <person name="Devos K."/>
            <person name="Sigmon B."/>
            <person name="Yu B."/>
            <person name="Obata T."/>
            <person name="Schmutz J."/>
            <person name="Schnable J."/>
        </authorList>
    </citation>
    <scope>NUCLEOTIDE SEQUENCE [LARGE SCALE GENOMIC DNA]</scope>
    <source>
        <strain evidence="4">cv. 540-79</strain>
    </source>
</reference>
<dbReference type="OrthoDB" id="695649at2759"/>
<feature type="region of interest" description="Disordered" evidence="1">
    <location>
        <begin position="112"/>
        <end position="192"/>
    </location>
</feature>
<evidence type="ECO:0000256" key="2">
    <source>
        <dbReference type="SAM" id="SignalP"/>
    </source>
</evidence>
<comment type="caution">
    <text evidence="3">The sequence shown here is derived from an EMBL/GenBank/DDBJ whole genome shotgun (WGS) entry which is preliminary data.</text>
</comment>
<feature type="signal peptide" evidence="2">
    <location>
        <begin position="1"/>
        <end position="25"/>
    </location>
</feature>
<name>A0A9W7XFB8_9POAL</name>
<dbReference type="EMBL" id="MU629430">
    <property type="protein sequence ID" value="KAJ1257264.1"/>
    <property type="molecule type" value="Genomic_DNA"/>
</dbReference>
<keyword evidence="4" id="KW-1185">Reference proteome</keyword>